<gene>
    <name evidence="2" type="ORF">A1O9_06257</name>
</gene>
<feature type="transmembrane region" description="Helical" evidence="1">
    <location>
        <begin position="21"/>
        <end position="45"/>
    </location>
</feature>
<feature type="transmembrane region" description="Helical" evidence="1">
    <location>
        <begin position="198"/>
        <end position="218"/>
    </location>
</feature>
<proteinExistence type="predicted"/>
<dbReference type="Proteomes" id="UP000027920">
    <property type="component" value="Unassembled WGS sequence"/>
</dbReference>
<feature type="transmembrane region" description="Helical" evidence="1">
    <location>
        <begin position="86"/>
        <end position="105"/>
    </location>
</feature>
<dbReference type="AlphaFoldDB" id="A0A072PER5"/>
<name>A0A072PER5_9EURO</name>
<dbReference type="RefSeq" id="XP_013260921.1">
    <property type="nucleotide sequence ID" value="XM_013405467.1"/>
</dbReference>
<keyword evidence="1" id="KW-0472">Membrane</keyword>
<evidence type="ECO:0000313" key="3">
    <source>
        <dbReference type="Proteomes" id="UP000027920"/>
    </source>
</evidence>
<dbReference type="OrthoDB" id="3021074at2759"/>
<feature type="transmembrane region" description="Helical" evidence="1">
    <location>
        <begin position="290"/>
        <end position="311"/>
    </location>
</feature>
<organism evidence="2 3">
    <name type="scientific">Exophiala aquamarina CBS 119918</name>
    <dbReference type="NCBI Taxonomy" id="1182545"/>
    <lineage>
        <taxon>Eukaryota</taxon>
        <taxon>Fungi</taxon>
        <taxon>Dikarya</taxon>
        <taxon>Ascomycota</taxon>
        <taxon>Pezizomycotina</taxon>
        <taxon>Eurotiomycetes</taxon>
        <taxon>Chaetothyriomycetidae</taxon>
        <taxon>Chaetothyriales</taxon>
        <taxon>Herpotrichiellaceae</taxon>
        <taxon>Exophiala</taxon>
    </lineage>
</organism>
<sequence>MSNNAIPTSYSSDQVSHISCVYAISGSYGLLPRLLYYVTLVLAIFGRSKEWLIIGALVSALTYAGTASIHMMALCSSKSGVFDLDIMAAWAILSTGALGYIGMIHWSSTLRYSNAKWIMICWGMLVGIGLIFGRAVLFDSPKPEAEPSCYSTSGKLLEYPIELISPEFKCTYKCFSISKPMRHTSEIMAVPSQLLNNTYTGLALVLVGPIQFAAYAALSLDTQQHNPSQLCQRAVMKYLIHPGHKDQLTKTVYHASSDGWYGGYFALLSYLGRTEWTVKKTLICSITVPWLFLTFLIDVFCLPMMVTNIILNEITLLQGDIPTNESNINVGQWGAVVNSLLVVIAACMGKLIEMRQNSQKAKVLRLEQPHGTVTEVPSDLEQGFLEEQVTGVVKPKLAHVPTLQDMEHWIKKSKG</sequence>
<dbReference type="HOGENOM" id="CLU_665893_0_0_1"/>
<reference evidence="2 3" key="1">
    <citation type="submission" date="2013-03" db="EMBL/GenBank/DDBJ databases">
        <title>The Genome Sequence of Exophiala aquamarina CBS 119918.</title>
        <authorList>
            <consortium name="The Broad Institute Genomics Platform"/>
            <person name="Cuomo C."/>
            <person name="de Hoog S."/>
            <person name="Gorbushina A."/>
            <person name="Walker B."/>
            <person name="Young S.K."/>
            <person name="Zeng Q."/>
            <person name="Gargeya S."/>
            <person name="Fitzgerald M."/>
            <person name="Haas B."/>
            <person name="Abouelleil A."/>
            <person name="Allen A.W."/>
            <person name="Alvarado L."/>
            <person name="Arachchi H.M."/>
            <person name="Berlin A.M."/>
            <person name="Chapman S.B."/>
            <person name="Gainer-Dewar J."/>
            <person name="Goldberg J."/>
            <person name="Griggs A."/>
            <person name="Gujja S."/>
            <person name="Hansen M."/>
            <person name="Howarth C."/>
            <person name="Imamovic A."/>
            <person name="Ireland A."/>
            <person name="Larimer J."/>
            <person name="McCowan C."/>
            <person name="Murphy C."/>
            <person name="Pearson M."/>
            <person name="Poon T.W."/>
            <person name="Priest M."/>
            <person name="Roberts A."/>
            <person name="Saif S."/>
            <person name="Shea T."/>
            <person name="Sisk P."/>
            <person name="Sykes S."/>
            <person name="Wortman J."/>
            <person name="Nusbaum C."/>
            <person name="Birren B."/>
        </authorList>
    </citation>
    <scope>NUCLEOTIDE SEQUENCE [LARGE SCALE GENOMIC DNA]</scope>
    <source>
        <strain evidence="2 3">CBS 119918</strain>
    </source>
</reference>
<dbReference type="STRING" id="1182545.A0A072PER5"/>
<comment type="caution">
    <text evidence="2">The sequence shown here is derived from an EMBL/GenBank/DDBJ whole genome shotgun (WGS) entry which is preliminary data.</text>
</comment>
<feature type="transmembrane region" description="Helical" evidence="1">
    <location>
        <begin position="331"/>
        <end position="352"/>
    </location>
</feature>
<evidence type="ECO:0000313" key="2">
    <source>
        <dbReference type="EMBL" id="KEF58331.1"/>
    </source>
</evidence>
<keyword evidence="3" id="KW-1185">Reference proteome</keyword>
<accession>A0A072PER5</accession>
<keyword evidence="1" id="KW-0812">Transmembrane</keyword>
<keyword evidence="1" id="KW-1133">Transmembrane helix</keyword>
<dbReference type="VEuPathDB" id="FungiDB:A1O9_06257"/>
<dbReference type="GeneID" id="25281174"/>
<feature type="transmembrane region" description="Helical" evidence="1">
    <location>
        <begin position="52"/>
        <end position="74"/>
    </location>
</feature>
<evidence type="ECO:0000256" key="1">
    <source>
        <dbReference type="SAM" id="Phobius"/>
    </source>
</evidence>
<feature type="transmembrane region" description="Helical" evidence="1">
    <location>
        <begin position="117"/>
        <end position="137"/>
    </location>
</feature>
<protein>
    <submittedName>
        <fullName evidence="2">Uncharacterized protein</fullName>
    </submittedName>
</protein>
<dbReference type="EMBL" id="AMGV01000004">
    <property type="protein sequence ID" value="KEF58331.1"/>
    <property type="molecule type" value="Genomic_DNA"/>
</dbReference>